<sequence>NSLAIENYFSCFFPLPIVISSLRWGLEAGRKTMGGYCFTALHIVWPCQSIDLSAYAWSSWSIHGYYVEVRNTKVKR</sequence>
<reference evidence="2" key="2">
    <citation type="journal article" date="2017" name="Nat. Plants">
        <title>The Aegilops tauschii genome reveals multiple impacts of transposons.</title>
        <authorList>
            <person name="Zhao G."/>
            <person name="Zou C."/>
            <person name="Li K."/>
            <person name="Wang K."/>
            <person name="Li T."/>
            <person name="Gao L."/>
            <person name="Zhang X."/>
            <person name="Wang H."/>
            <person name="Yang Z."/>
            <person name="Liu X."/>
            <person name="Jiang W."/>
            <person name="Mao L."/>
            <person name="Kong X."/>
            <person name="Jiao Y."/>
            <person name="Jia J."/>
        </authorList>
    </citation>
    <scope>NUCLEOTIDE SEQUENCE [LARGE SCALE GENOMIC DNA]</scope>
    <source>
        <strain evidence="2">cv. AL8/78</strain>
    </source>
</reference>
<dbReference type="AlphaFoldDB" id="A0A453NEA3"/>
<reference evidence="1" key="4">
    <citation type="submission" date="2019-03" db="UniProtKB">
        <authorList>
            <consortium name="EnsemblPlants"/>
        </authorList>
    </citation>
    <scope>IDENTIFICATION</scope>
</reference>
<organism evidence="1 2">
    <name type="scientific">Aegilops tauschii subsp. strangulata</name>
    <name type="common">Goatgrass</name>
    <dbReference type="NCBI Taxonomy" id="200361"/>
    <lineage>
        <taxon>Eukaryota</taxon>
        <taxon>Viridiplantae</taxon>
        <taxon>Streptophyta</taxon>
        <taxon>Embryophyta</taxon>
        <taxon>Tracheophyta</taxon>
        <taxon>Spermatophyta</taxon>
        <taxon>Magnoliopsida</taxon>
        <taxon>Liliopsida</taxon>
        <taxon>Poales</taxon>
        <taxon>Poaceae</taxon>
        <taxon>BOP clade</taxon>
        <taxon>Pooideae</taxon>
        <taxon>Triticodae</taxon>
        <taxon>Triticeae</taxon>
        <taxon>Triticinae</taxon>
        <taxon>Aegilops</taxon>
    </lineage>
</organism>
<proteinExistence type="predicted"/>
<reference evidence="1" key="5">
    <citation type="journal article" date="2021" name="G3 (Bethesda)">
        <title>Aegilops tauschii genome assembly Aet v5.0 features greater sequence contiguity and improved annotation.</title>
        <authorList>
            <person name="Wang L."/>
            <person name="Zhu T."/>
            <person name="Rodriguez J.C."/>
            <person name="Deal K.R."/>
            <person name="Dubcovsky J."/>
            <person name="McGuire P.E."/>
            <person name="Lux T."/>
            <person name="Spannagl M."/>
            <person name="Mayer K.F.X."/>
            <person name="Baldrich P."/>
            <person name="Meyers B.C."/>
            <person name="Huo N."/>
            <person name="Gu Y.Q."/>
            <person name="Zhou H."/>
            <person name="Devos K.M."/>
            <person name="Bennetzen J.L."/>
            <person name="Unver T."/>
            <person name="Budak H."/>
            <person name="Gulick P.J."/>
            <person name="Galiba G."/>
            <person name="Kalapos B."/>
            <person name="Nelson D.R."/>
            <person name="Li P."/>
            <person name="You F.M."/>
            <person name="Luo M.C."/>
            <person name="Dvorak J."/>
        </authorList>
    </citation>
    <scope>NUCLEOTIDE SEQUENCE [LARGE SCALE GENOMIC DNA]</scope>
    <source>
        <strain evidence="1">cv. AL8/78</strain>
    </source>
</reference>
<protein>
    <submittedName>
        <fullName evidence="1">Uncharacterized protein</fullName>
    </submittedName>
</protein>
<dbReference type="Gramene" id="AET6Gv20349400.12">
    <property type="protein sequence ID" value="AET6Gv20349400.12"/>
    <property type="gene ID" value="AET6Gv20349400"/>
</dbReference>
<dbReference type="PANTHER" id="PTHR37185">
    <property type="entry name" value="MEMBRANE PROTEIN"/>
    <property type="match status" value="1"/>
</dbReference>
<dbReference type="PANTHER" id="PTHR37185:SF3">
    <property type="entry name" value="MEMBRANE PROTEIN"/>
    <property type="match status" value="1"/>
</dbReference>
<name>A0A453NEA3_AEGTS</name>
<evidence type="ECO:0000313" key="2">
    <source>
        <dbReference type="Proteomes" id="UP000015105"/>
    </source>
</evidence>
<dbReference type="Proteomes" id="UP000015105">
    <property type="component" value="Chromosome 6D"/>
</dbReference>
<dbReference type="EnsemblPlants" id="AET6Gv20349400.12">
    <property type="protein sequence ID" value="AET6Gv20349400.12"/>
    <property type="gene ID" value="AET6Gv20349400"/>
</dbReference>
<accession>A0A453NEA3</accession>
<evidence type="ECO:0000313" key="1">
    <source>
        <dbReference type="EnsemblPlants" id="AET6Gv20349400.12"/>
    </source>
</evidence>
<keyword evidence="2" id="KW-1185">Reference proteome</keyword>
<reference evidence="1" key="3">
    <citation type="journal article" date="2017" name="Nature">
        <title>Genome sequence of the progenitor of the wheat D genome Aegilops tauschii.</title>
        <authorList>
            <person name="Luo M.C."/>
            <person name="Gu Y.Q."/>
            <person name="Puiu D."/>
            <person name="Wang H."/>
            <person name="Twardziok S.O."/>
            <person name="Deal K.R."/>
            <person name="Huo N."/>
            <person name="Zhu T."/>
            <person name="Wang L."/>
            <person name="Wang Y."/>
            <person name="McGuire P.E."/>
            <person name="Liu S."/>
            <person name="Long H."/>
            <person name="Ramasamy R.K."/>
            <person name="Rodriguez J.C."/>
            <person name="Van S.L."/>
            <person name="Yuan L."/>
            <person name="Wang Z."/>
            <person name="Xia Z."/>
            <person name="Xiao L."/>
            <person name="Anderson O.D."/>
            <person name="Ouyang S."/>
            <person name="Liang Y."/>
            <person name="Zimin A.V."/>
            <person name="Pertea G."/>
            <person name="Qi P."/>
            <person name="Bennetzen J.L."/>
            <person name="Dai X."/>
            <person name="Dawson M.W."/>
            <person name="Muller H.G."/>
            <person name="Kugler K."/>
            <person name="Rivarola-Duarte L."/>
            <person name="Spannagl M."/>
            <person name="Mayer K.F.X."/>
            <person name="Lu F.H."/>
            <person name="Bevan M.W."/>
            <person name="Leroy P."/>
            <person name="Li P."/>
            <person name="You F.M."/>
            <person name="Sun Q."/>
            <person name="Liu Z."/>
            <person name="Lyons E."/>
            <person name="Wicker T."/>
            <person name="Salzberg S.L."/>
            <person name="Devos K.M."/>
            <person name="Dvorak J."/>
        </authorList>
    </citation>
    <scope>NUCLEOTIDE SEQUENCE [LARGE SCALE GENOMIC DNA]</scope>
    <source>
        <strain evidence="1">cv. AL8/78</strain>
    </source>
</reference>
<reference evidence="2" key="1">
    <citation type="journal article" date="2014" name="Science">
        <title>Ancient hybridizations among the ancestral genomes of bread wheat.</title>
        <authorList>
            <consortium name="International Wheat Genome Sequencing Consortium,"/>
            <person name="Marcussen T."/>
            <person name="Sandve S.R."/>
            <person name="Heier L."/>
            <person name="Spannagl M."/>
            <person name="Pfeifer M."/>
            <person name="Jakobsen K.S."/>
            <person name="Wulff B.B."/>
            <person name="Steuernagel B."/>
            <person name="Mayer K.F."/>
            <person name="Olsen O.A."/>
        </authorList>
    </citation>
    <scope>NUCLEOTIDE SEQUENCE [LARGE SCALE GENOMIC DNA]</scope>
    <source>
        <strain evidence="2">cv. AL8/78</strain>
    </source>
</reference>